<reference evidence="1 2" key="1">
    <citation type="journal article" date="2007" name="DNA Res.">
        <title>Complete genomic structure of the bloom-forming toxic cyanobacterium Microcystis aeruginosa NIES-843.</title>
        <authorList>
            <person name="Kaneko T."/>
            <person name="Nakajima N."/>
            <person name="Okamoto S."/>
            <person name="Suzuki I."/>
            <person name="Tanabe Y."/>
            <person name="Tamaoki M."/>
            <person name="Nakamura Y."/>
            <person name="Kasai F."/>
            <person name="Watanabe A."/>
            <person name="Kawashima K."/>
            <person name="Kishida Y."/>
            <person name="Ono A."/>
            <person name="Shimizu Y."/>
            <person name="Takahashi C."/>
            <person name="Minami C."/>
            <person name="Fujishiro T."/>
            <person name="Kohara M."/>
            <person name="Katoh M."/>
            <person name="Nakazaki N."/>
            <person name="Nakayama S."/>
            <person name="Yamada M."/>
            <person name="Tabata S."/>
            <person name="Watanabe M.M."/>
        </authorList>
    </citation>
    <scope>NUCLEOTIDE SEQUENCE [LARGE SCALE GENOMIC DNA]</scope>
    <source>
        <strain evidence="2">NIES-843 / IAM M-247</strain>
    </source>
</reference>
<sequence>MATIKLSTLTPGKIISTTNKLRAVARIFRVCGKKLFGGGRVWGVGCGVWGFIDFQVVNYLIFREKVQEFSPRSPQWLALFEGKKVQKSYPTRFLDLFSRPYLKEGRSSKIWV</sequence>
<gene>
    <name evidence="1" type="ordered locus">MAE_35100</name>
</gene>
<proteinExistence type="predicted"/>
<keyword evidence="2" id="KW-1185">Reference proteome</keyword>
<accession>B0JMP7</accession>
<evidence type="ECO:0000313" key="2">
    <source>
        <dbReference type="Proteomes" id="UP000001510"/>
    </source>
</evidence>
<name>B0JMP7_MICAN</name>
<evidence type="ECO:0000313" key="1">
    <source>
        <dbReference type="EMBL" id="BAG03332.1"/>
    </source>
</evidence>
<evidence type="ECO:0008006" key="3">
    <source>
        <dbReference type="Google" id="ProtNLM"/>
    </source>
</evidence>
<dbReference type="HOGENOM" id="CLU_2142987_0_0_3"/>
<dbReference type="KEGG" id="mar:MAE_35100"/>
<dbReference type="EnsemblBacteria" id="BAG03332">
    <property type="protein sequence ID" value="BAG03332"/>
    <property type="gene ID" value="MAE_35100"/>
</dbReference>
<dbReference type="Proteomes" id="UP000001510">
    <property type="component" value="Chromosome"/>
</dbReference>
<dbReference type="EMBL" id="AP009552">
    <property type="protein sequence ID" value="BAG03332.1"/>
    <property type="molecule type" value="Genomic_DNA"/>
</dbReference>
<organism evidence="1 2">
    <name type="scientific">Microcystis aeruginosa (strain NIES-843 / IAM M-2473)</name>
    <dbReference type="NCBI Taxonomy" id="449447"/>
    <lineage>
        <taxon>Bacteria</taxon>
        <taxon>Bacillati</taxon>
        <taxon>Cyanobacteriota</taxon>
        <taxon>Cyanophyceae</taxon>
        <taxon>Oscillatoriophycideae</taxon>
        <taxon>Chroococcales</taxon>
        <taxon>Microcystaceae</taxon>
        <taxon>Microcystis</taxon>
    </lineage>
</organism>
<dbReference type="PaxDb" id="449447-MAE_35100"/>
<protein>
    <recommendedName>
        <fullName evidence="3">Type IV pilin PilA</fullName>
    </recommendedName>
</protein>
<dbReference type="AlphaFoldDB" id="B0JMP7"/>